<gene>
    <name evidence="2" type="ORF">CTAYLR_006238</name>
</gene>
<sequence length="117" mass="13317">MTSETEAEAAWVAREEEYRAEIAALEEEQITLRDAWSEIVRTNMATAEDLKLQLIESTNERDAAQAELDELQTEHAESHDALAVELADAKLKVAQLCEERDRLHQQLVLLLRKFPAT</sequence>
<name>A0AAD7UJ59_9STRA</name>
<dbReference type="Proteomes" id="UP001230188">
    <property type="component" value="Unassembled WGS sequence"/>
</dbReference>
<feature type="coiled-coil region" evidence="1">
    <location>
        <begin position="8"/>
        <end position="113"/>
    </location>
</feature>
<dbReference type="AlphaFoldDB" id="A0AAD7UJ59"/>
<protein>
    <submittedName>
        <fullName evidence="2">Uncharacterized protein</fullName>
    </submittedName>
</protein>
<accession>A0AAD7UJ59</accession>
<proteinExistence type="predicted"/>
<organism evidence="2 3">
    <name type="scientific">Chrysophaeum taylorii</name>
    <dbReference type="NCBI Taxonomy" id="2483200"/>
    <lineage>
        <taxon>Eukaryota</taxon>
        <taxon>Sar</taxon>
        <taxon>Stramenopiles</taxon>
        <taxon>Ochrophyta</taxon>
        <taxon>Pelagophyceae</taxon>
        <taxon>Pelagomonadales</taxon>
        <taxon>Pelagomonadaceae</taxon>
        <taxon>Chrysophaeum</taxon>
    </lineage>
</organism>
<comment type="caution">
    <text evidence="2">The sequence shown here is derived from an EMBL/GenBank/DDBJ whole genome shotgun (WGS) entry which is preliminary data.</text>
</comment>
<evidence type="ECO:0000256" key="1">
    <source>
        <dbReference type="SAM" id="Coils"/>
    </source>
</evidence>
<keyword evidence="1" id="KW-0175">Coiled coil</keyword>
<keyword evidence="3" id="KW-1185">Reference proteome</keyword>
<evidence type="ECO:0000313" key="3">
    <source>
        <dbReference type="Proteomes" id="UP001230188"/>
    </source>
</evidence>
<reference evidence="2" key="1">
    <citation type="submission" date="2023-01" db="EMBL/GenBank/DDBJ databases">
        <title>Metagenome sequencing of chrysophaentin producing Chrysophaeum taylorii.</title>
        <authorList>
            <person name="Davison J."/>
            <person name="Bewley C."/>
        </authorList>
    </citation>
    <scope>NUCLEOTIDE SEQUENCE</scope>
    <source>
        <strain evidence="2">NIES-1699</strain>
    </source>
</reference>
<evidence type="ECO:0000313" key="2">
    <source>
        <dbReference type="EMBL" id="KAJ8607008.1"/>
    </source>
</evidence>
<dbReference type="EMBL" id="JAQMWT010000238">
    <property type="protein sequence ID" value="KAJ8607008.1"/>
    <property type="molecule type" value="Genomic_DNA"/>
</dbReference>